<accession>A0A397UH13</accession>
<gene>
    <name evidence="2" type="ORF">C2G38_2209005</name>
</gene>
<dbReference type="EMBL" id="QKWP01001379">
    <property type="protein sequence ID" value="RIB09414.1"/>
    <property type="molecule type" value="Genomic_DNA"/>
</dbReference>
<keyword evidence="3" id="KW-1185">Reference proteome</keyword>
<evidence type="ECO:0000313" key="2">
    <source>
        <dbReference type="EMBL" id="RIB09414.1"/>
    </source>
</evidence>
<sequence length="285" mass="31875">MDGPIETMEDLTSTSSMQIDDNGNEHKQVKLSSIEGPPLSTTTLIVPDENLKETKSGETMLTPISLVITSPFVTIKTNKTESEATTIMGMKFSPDNLYIESKHENSHKAHLHMADLEMEVQRTSKASGNGSNQQTVIIEDMEIGTGNLSTEPDRMEIESNGTIENDKGTDATPTYNAVLKSVTALRAPNTRQNSDRPHSSCNAPSLKILSTPRGLLCNQLQVLPEHPDELPEQFSRLFPITERENLHNIPDYCMRLRQYYIFDRLPKTYFDIAAKNPQLPDTQQE</sequence>
<name>A0A397UH13_9GLOM</name>
<feature type="compositionally biased region" description="Polar residues" evidence="1">
    <location>
        <begin position="10"/>
        <end position="20"/>
    </location>
</feature>
<feature type="region of interest" description="Disordered" evidence="1">
    <location>
        <begin position="1"/>
        <end position="20"/>
    </location>
</feature>
<evidence type="ECO:0000313" key="3">
    <source>
        <dbReference type="Proteomes" id="UP000266673"/>
    </source>
</evidence>
<dbReference type="Proteomes" id="UP000266673">
    <property type="component" value="Unassembled WGS sequence"/>
</dbReference>
<reference evidence="2 3" key="1">
    <citation type="submission" date="2018-06" db="EMBL/GenBank/DDBJ databases">
        <title>Comparative genomics reveals the genomic features of Rhizophagus irregularis, R. cerebriforme, R. diaphanum and Gigaspora rosea, and their symbiotic lifestyle signature.</title>
        <authorList>
            <person name="Morin E."/>
            <person name="San Clemente H."/>
            <person name="Chen E.C.H."/>
            <person name="De La Providencia I."/>
            <person name="Hainaut M."/>
            <person name="Kuo A."/>
            <person name="Kohler A."/>
            <person name="Murat C."/>
            <person name="Tang N."/>
            <person name="Roy S."/>
            <person name="Loubradou J."/>
            <person name="Henrissat B."/>
            <person name="Grigoriev I.V."/>
            <person name="Corradi N."/>
            <person name="Roux C."/>
            <person name="Martin F.M."/>
        </authorList>
    </citation>
    <scope>NUCLEOTIDE SEQUENCE [LARGE SCALE GENOMIC DNA]</scope>
    <source>
        <strain evidence="2 3">DAOM 194757</strain>
    </source>
</reference>
<organism evidence="2 3">
    <name type="scientific">Gigaspora rosea</name>
    <dbReference type="NCBI Taxonomy" id="44941"/>
    <lineage>
        <taxon>Eukaryota</taxon>
        <taxon>Fungi</taxon>
        <taxon>Fungi incertae sedis</taxon>
        <taxon>Mucoromycota</taxon>
        <taxon>Glomeromycotina</taxon>
        <taxon>Glomeromycetes</taxon>
        <taxon>Diversisporales</taxon>
        <taxon>Gigasporaceae</taxon>
        <taxon>Gigaspora</taxon>
    </lineage>
</organism>
<evidence type="ECO:0000256" key="1">
    <source>
        <dbReference type="SAM" id="MobiDB-lite"/>
    </source>
</evidence>
<protein>
    <submittedName>
        <fullName evidence="2">Uncharacterized protein</fullName>
    </submittedName>
</protein>
<dbReference type="AlphaFoldDB" id="A0A397UH13"/>
<comment type="caution">
    <text evidence="2">The sequence shown here is derived from an EMBL/GenBank/DDBJ whole genome shotgun (WGS) entry which is preliminary data.</text>
</comment>
<proteinExistence type="predicted"/>